<dbReference type="SMART" id="SM00530">
    <property type="entry name" value="HTH_XRE"/>
    <property type="match status" value="1"/>
</dbReference>
<feature type="domain" description="HTH cro/C1-type" evidence="2">
    <location>
        <begin position="14"/>
        <end position="68"/>
    </location>
</feature>
<reference evidence="4" key="1">
    <citation type="journal article" date="2019" name="Int. J. Syst. Evol. Microbiol.">
        <title>The Global Catalogue of Microorganisms (GCM) 10K type strain sequencing project: providing services to taxonomists for standard genome sequencing and annotation.</title>
        <authorList>
            <consortium name="The Broad Institute Genomics Platform"/>
            <consortium name="The Broad Institute Genome Sequencing Center for Infectious Disease"/>
            <person name="Wu L."/>
            <person name="Ma J."/>
        </authorList>
    </citation>
    <scope>NUCLEOTIDE SEQUENCE [LARGE SCALE GENOMIC DNA]</scope>
    <source>
        <strain evidence="4">JCM 16950</strain>
    </source>
</reference>
<dbReference type="Gene3D" id="1.10.260.40">
    <property type="entry name" value="lambda repressor-like DNA-binding domains"/>
    <property type="match status" value="1"/>
</dbReference>
<evidence type="ECO:0000256" key="1">
    <source>
        <dbReference type="ARBA" id="ARBA00023125"/>
    </source>
</evidence>
<dbReference type="CDD" id="cd00093">
    <property type="entry name" value="HTH_XRE"/>
    <property type="match status" value="1"/>
</dbReference>
<organism evidence="3 4">
    <name type="scientific">Microbacterium kribbense</name>
    <dbReference type="NCBI Taxonomy" id="433645"/>
    <lineage>
        <taxon>Bacteria</taxon>
        <taxon>Bacillati</taxon>
        <taxon>Actinomycetota</taxon>
        <taxon>Actinomycetes</taxon>
        <taxon>Micrococcales</taxon>
        <taxon>Microbacteriaceae</taxon>
        <taxon>Microbacterium</taxon>
    </lineage>
</organism>
<evidence type="ECO:0000259" key="2">
    <source>
        <dbReference type="PROSITE" id="PS50943"/>
    </source>
</evidence>
<dbReference type="PROSITE" id="PS50943">
    <property type="entry name" value="HTH_CROC1"/>
    <property type="match status" value="1"/>
</dbReference>
<evidence type="ECO:0000313" key="3">
    <source>
        <dbReference type="EMBL" id="GAA3769009.1"/>
    </source>
</evidence>
<keyword evidence="4" id="KW-1185">Reference proteome</keyword>
<dbReference type="EMBL" id="BAABAF010000007">
    <property type="protein sequence ID" value="GAA3769009.1"/>
    <property type="molecule type" value="Genomic_DNA"/>
</dbReference>
<evidence type="ECO:0000313" key="4">
    <source>
        <dbReference type="Proteomes" id="UP001500540"/>
    </source>
</evidence>
<dbReference type="PANTHER" id="PTHR46797:SF1">
    <property type="entry name" value="METHYLPHOSPHONATE SYNTHASE"/>
    <property type="match status" value="1"/>
</dbReference>
<dbReference type="InterPro" id="IPR001387">
    <property type="entry name" value="Cro/C1-type_HTH"/>
</dbReference>
<dbReference type="PANTHER" id="PTHR46797">
    <property type="entry name" value="HTH-TYPE TRANSCRIPTIONAL REGULATOR"/>
    <property type="match status" value="1"/>
</dbReference>
<name>A0ABP7GKE9_9MICO</name>
<dbReference type="RefSeq" id="WP_344783478.1">
    <property type="nucleotide sequence ID" value="NZ_BAABAF010000007.1"/>
</dbReference>
<accession>A0ABP7GKE9</accession>
<sequence>MVSAIELTTLGHRIRHHRLAHSLTLDELGAQVGVAGSHLSLIENGKREPKLSLLQEIARVTGTDVTDLLSAEPPNRRAALEIELERAQAGTLFRRLGIPPVKVTKGIGDQTLESILGLHRELQRREREAIATPEEARRANTELRLRMRAQNNYLPDIEHLAEKQLKAAGHVAGALTHRTVSIMADQLGFELIYVSDLPHSARSVTDLENGRIYLPPASIPGGHGLRSMALQAMAHRLLGHQPPTDYAHFLEQRLEINYYAACCLMPETASLAFLQQAKKDRNLAVEDFRDAFGVTHEAAGMRMTNLVTEHLGMSLHFLRVDGAGTISRVYENDDLPLPMDVTGAVEGQLVCRNFSARSAFAERNRTTEHYQYTDTPAGTFWCATQTGSTADDEFSITVGVPFDDAKWFRGRETHKRGVSTCPDEACCHRPDPDLTARWQDKAWPSARVHMQMFAPLPRGAFPGVDDAEVYAFLDKHAAE</sequence>
<dbReference type="SUPFAM" id="SSF47413">
    <property type="entry name" value="lambda repressor-like DNA-binding domains"/>
    <property type="match status" value="1"/>
</dbReference>
<dbReference type="InterPro" id="IPR050807">
    <property type="entry name" value="TransReg_Diox_bact_type"/>
</dbReference>
<proteinExistence type="predicted"/>
<dbReference type="Pfam" id="PF01381">
    <property type="entry name" value="HTH_3"/>
    <property type="match status" value="1"/>
</dbReference>
<gene>
    <name evidence="3" type="ORF">GCM10022240_21800</name>
</gene>
<protein>
    <recommendedName>
        <fullName evidence="2">HTH cro/C1-type domain-containing protein</fullName>
    </recommendedName>
</protein>
<keyword evidence="1" id="KW-0238">DNA-binding</keyword>
<dbReference type="Proteomes" id="UP001500540">
    <property type="component" value="Unassembled WGS sequence"/>
</dbReference>
<dbReference type="InterPro" id="IPR010982">
    <property type="entry name" value="Lambda_DNA-bd_dom_sf"/>
</dbReference>
<comment type="caution">
    <text evidence="3">The sequence shown here is derived from an EMBL/GenBank/DDBJ whole genome shotgun (WGS) entry which is preliminary data.</text>
</comment>